<gene>
    <name evidence="10" type="ORF">BO70DRAFT_63716</name>
</gene>
<dbReference type="GeneID" id="37070842"/>
<evidence type="ECO:0000313" key="10">
    <source>
        <dbReference type="EMBL" id="PWY78379.1"/>
    </source>
</evidence>
<dbReference type="Pfam" id="PF00069">
    <property type="entry name" value="Pkinase"/>
    <property type="match status" value="1"/>
</dbReference>
<dbReference type="InterPro" id="IPR051334">
    <property type="entry name" value="SRPK"/>
</dbReference>
<dbReference type="EMBL" id="MSFL01000017">
    <property type="protein sequence ID" value="PWY78379.1"/>
    <property type="molecule type" value="Genomic_DNA"/>
</dbReference>
<evidence type="ECO:0000259" key="9">
    <source>
        <dbReference type="PROSITE" id="PS50011"/>
    </source>
</evidence>
<dbReference type="VEuPathDB" id="FungiDB:BO70DRAFT_63716"/>
<dbReference type="Proteomes" id="UP000247233">
    <property type="component" value="Unassembled WGS sequence"/>
</dbReference>
<keyword evidence="6" id="KW-0067">ATP-binding</keyword>
<evidence type="ECO:0000256" key="3">
    <source>
        <dbReference type="ARBA" id="ARBA00022679"/>
    </source>
</evidence>
<evidence type="ECO:0000256" key="4">
    <source>
        <dbReference type="ARBA" id="ARBA00022741"/>
    </source>
</evidence>
<protein>
    <recommendedName>
        <fullName evidence="1">non-specific serine/threonine protein kinase</fullName>
        <ecNumber evidence="1">2.7.11.1</ecNumber>
    </recommendedName>
</protein>
<name>A0A317VXL9_9EURO</name>
<dbReference type="SUPFAM" id="SSF56112">
    <property type="entry name" value="Protein kinase-like (PK-like)"/>
    <property type="match status" value="1"/>
</dbReference>
<dbReference type="AlphaFoldDB" id="A0A317VXL9"/>
<comment type="caution">
    <text evidence="10">The sequence shown here is derived from an EMBL/GenBank/DDBJ whole genome shotgun (WGS) entry which is preliminary data.</text>
</comment>
<dbReference type="EC" id="2.7.11.1" evidence="1"/>
<reference evidence="10 11" key="1">
    <citation type="submission" date="2016-12" db="EMBL/GenBank/DDBJ databases">
        <title>The genomes of Aspergillus section Nigri reveals drivers in fungal speciation.</title>
        <authorList>
            <consortium name="DOE Joint Genome Institute"/>
            <person name="Vesth T.C."/>
            <person name="Nybo J."/>
            <person name="Theobald S."/>
            <person name="Brandl J."/>
            <person name="Frisvad J.C."/>
            <person name="Nielsen K.F."/>
            <person name="Lyhne E.K."/>
            <person name="Kogle M.E."/>
            <person name="Kuo A."/>
            <person name="Riley R."/>
            <person name="Clum A."/>
            <person name="Nolan M."/>
            <person name="Lipzen A."/>
            <person name="Salamov A."/>
            <person name="Henrissat B."/>
            <person name="Wiebenga A."/>
            <person name="De Vries R.P."/>
            <person name="Grigoriev I.V."/>
            <person name="Mortensen U.H."/>
            <person name="Andersen M.R."/>
            <person name="Baker S.E."/>
        </authorList>
    </citation>
    <scope>NUCLEOTIDE SEQUENCE [LARGE SCALE GENOMIC DNA]</scope>
    <source>
        <strain evidence="10 11">CBS 117.55</strain>
    </source>
</reference>
<dbReference type="PANTHER" id="PTHR47634">
    <property type="entry name" value="PROTEIN KINASE DOMAIN-CONTAINING PROTEIN-RELATED"/>
    <property type="match status" value="1"/>
</dbReference>
<proteinExistence type="predicted"/>
<evidence type="ECO:0000256" key="2">
    <source>
        <dbReference type="ARBA" id="ARBA00022527"/>
    </source>
</evidence>
<evidence type="ECO:0000256" key="1">
    <source>
        <dbReference type="ARBA" id="ARBA00012513"/>
    </source>
</evidence>
<dbReference type="OrthoDB" id="5979581at2759"/>
<organism evidence="10 11">
    <name type="scientific">Aspergillus heteromorphus CBS 117.55</name>
    <dbReference type="NCBI Taxonomy" id="1448321"/>
    <lineage>
        <taxon>Eukaryota</taxon>
        <taxon>Fungi</taxon>
        <taxon>Dikarya</taxon>
        <taxon>Ascomycota</taxon>
        <taxon>Pezizomycotina</taxon>
        <taxon>Eurotiomycetes</taxon>
        <taxon>Eurotiomycetidae</taxon>
        <taxon>Eurotiales</taxon>
        <taxon>Aspergillaceae</taxon>
        <taxon>Aspergillus</taxon>
        <taxon>Aspergillus subgen. Circumdati</taxon>
    </lineage>
</organism>
<dbReference type="Gene3D" id="1.10.510.10">
    <property type="entry name" value="Transferase(Phosphotransferase) domain 1"/>
    <property type="match status" value="1"/>
</dbReference>
<keyword evidence="3" id="KW-0808">Transferase</keyword>
<dbReference type="GO" id="GO:0005634">
    <property type="term" value="C:nucleus"/>
    <property type="evidence" value="ECO:0007669"/>
    <property type="project" value="TreeGrafter"/>
</dbReference>
<evidence type="ECO:0000256" key="7">
    <source>
        <dbReference type="ARBA" id="ARBA00047899"/>
    </source>
</evidence>
<feature type="domain" description="Protein kinase" evidence="9">
    <location>
        <begin position="1"/>
        <end position="256"/>
    </location>
</feature>
<accession>A0A317VXL9</accession>
<evidence type="ECO:0000256" key="6">
    <source>
        <dbReference type="ARBA" id="ARBA00022840"/>
    </source>
</evidence>
<keyword evidence="4" id="KW-0547">Nucleotide-binding</keyword>
<sequence>MNLAELLQLMPGGGRTMTLDAMKPVIRKLLHTLDFLHSEAGIVHTDIQPKNLLLPAPSADALSAFEQRELSSPAPRKVARGRTIYTTSRFPAGDGLPQLIGLGQARSMRRDYDEPIAMPDHYRAPEVLLNSEWGMKLDIWSVAMTAWDMVSPQPLIQAPTKDGISNNVAHIAELIALLGPPPPTLLKWKASREFWDENGRWRNLAPIPARIMEELAAGIQGERDDVEGFLRWLRSALRWIPQDRPTAQGLLNDPWLLKGGRGYWARGCLTTVRLERERRKDA</sequence>
<comment type="catalytic activity">
    <reaction evidence="8">
        <text>L-seryl-[protein] + ATP = O-phospho-L-seryl-[protein] + ADP + H(+)</text>
        <dbReference type="Rhea" id="RHEA:17989"/>
        <dbReference type="Rhea" id="RHEA-COMP:9863"/>
        <dbReference type="Rhea" id="RHEA-COMP:11604"/>
        <dbReference type="ChEBI" id="CHEBI:15378"/>
        <dbReference type="ChEBI" id="CHEBI:29999"/>
        <dbReference type="ChEBI" id="CHEBI:30616"/>
        <dbReference type="ChEBI" id="CHEBI:83421"/>
        <dbReference type="ChEBI" id="CHEBI:456216"/>
        <dbReference type="EC" id="2.7.11.1"/>
    </reaction>
</comment>
<dbReference type="PROSITE" id="PS50011">
    <property type="entry name" value="PROTEIN_KINASE_DOM"/>
    <property type="match status" value="1"/>
</dbReference>
<keyword evidence="11" id="KW-1185">Reference proteome</keyword>
<dbReference type="STRING" id="1448321.A0A317VXL9"/>
<dbReference type="GO" id="GO:0005737">
    <property type="term" value="C:cytoplasm"/>
    <property type="evidence" value="ECO:0007669"/>
    <property type="project" value="TreeGrafter"/>
</dbReference>
<dbReference type="GO" id="GO:0004674">
    <property type="term" value="F:protein serine/threonine kinase activity"/>
    <property type="evidence" value="ECO:0007669"/>
    <property type="project" value="UniProtKB-KW"/>
</dbReference>
<evidence type="ECO:0000313" key="11">
    <source>
        <dbReference type="Proteomes" id="UP000247233"/>
    </source>
</evidence>
<dbReference type="GO" id="GO:0005524">
    <property type="term" value="F:ATP binding"/>
    <property type="evidence" value="ECO:0007669"/>
    <property type="project" value="UniProtKB-KW"/>
</dbReference>
<dbReference type="GO" id="GO:0050684">
    <property type="term" value="P:regulation of mRNA processing"/>
    <property type="evidence" value="ECO:0007669"/>
    <property type="project" value="TreeGrafter"/>
</dbReference>
<evidence type="ECO:0000256" key="8">
    <source>
        <dbReference type="ARBA" id="ARBA00048679"/>
    </source>
</evidence>
<dbReference type="InterPro" id="IPR000719">
    <property type="entry name" value="Prot_kinase_dom"/>
</dbReference>
<dbReference type="SMART" id="SM00220">
    <property type="entry name" value="S_TKc"/>
    <property type="match status" value="1"/>
</dbReference>
<dbReference type="PANTHER" id="PTHR47634:SF9">
    <property type="entry name" value="PROTEIN KINASE DOMAIN-CONTAINING PROTEIN-RELATED"/>
    <property type="match status" value="1"/>
</dbReference>
<dbReference type="InterPro" id="IPR011009">
    <property type="entry name" value="Kinase-like_dom_sf"/>
</dbReference>
<comment type="catalytic activity">
    <reaction evidence="7">
        <text>L-threonyl-[protein] + ATP = O-phospho-L-threonyl-[protein] + ADP + H(+)</text>
        <dbReference type="Rhea" id="RHEA:46608"/>
        <dbReference type="Rhea" id="RHEA-COMP:11060"/>
        <dbReference type="Rhea" id="RHEA-COMP:11605"/>
        <dbReference type="ChEBI" id="CHEBI:15378"/>
        <dbReference type="ChEBI" id="CHEBI:30013"/>
        <dbReference type="ChEBI" id="CHEBI:30616"/>
        <dbReference type="ChEBI" id="CHEBI:61977"/>
        <dbReference type="ChEBI" id="CHEBI:456216"/>
        <dbReference type="EC" id="2.7.11.1"/>
    </reaction>
</comment>
<dbReference type="GO" id="GO:0000245">
    <property type="term" value="P:spliceosomal complex assembly"/>
    <property type="evidence" value="ECO:0007669"/>
    <property type="project" value="TreeGrafter"/>
</dbReference>
<evidence type="ECO:0000256" key="5">
    <source>
        <dbReference type="ARBA" id="ARBA00022777"/>
    </source>
</evidence>
<keyword evidence="2" id="KW-0723">Serine/threonine-protein kinase</keyword>
<dbReference type="RefSeq" id="XP_025398320.1">
    <property type="nucleotide sequence ID" value="XM_025548605.1"/>
</dbReference>
<keyword evidence="5 10" id="KW-0418">Kinase</keyword>